<dbReference type="GO" id="GO:0046872">
    <property type="term" value="F:metal ion binding"/>
    <property type="evidence" value="ECO:0007669"/>
    <property type="project" value="UniProtKB-UniRule"/>
</dbReference>
<dbReference type="Proteomes" id="UP000823963">
    <property type="component" value="Unassembled WGS sequence"/>
</dbReference>
<evidence type="ECO:0000256" key="4">
    <source>
        <dbReference type="ARBA" id="ARBA00022723"/>
    </source>
</evidence>
<feature type="binding site" evidence="6">
    <location>
        <position position="65"/>
    </location>
    <ligand>
        <name>a divalent metal cation</name>
        <dbReference type="ChEBI" id="CHEBI:60240"/>
        <label>1</label>
    </ligand>
</feature>
<evidence type="ECO:0000256" key="2">
    <source>
        <dbReference type="ARBA" id="ARBA00011643"/>
    </source>
</evidence>
<dbReference type="FunFam" id="3.40.1390.30:FF:000001">
    <property type="entry name" value="GTP cyclohydrolase 1 type 2"/>
    <property type="match status" value="1"/>
</dbReference>
<dbReference type="PANTHER" id="PTHR13799">
    <property type="entry name" value="NGG1 INTERACTING FACTOR 3"/>
    <property type="match status" value="1"/>
</dbReference>
<reference evidence="7" key="1">
    <citation type="journal article" date="2021" name="PeerJ">
        <title>Extensive microbial diversity within the chicken gut microbiome revealed by metagenomics and culture.</title>
        <authorList>
            <person name="Gilroy R."/>
            <person name="Ravi A."/>
            <person name="Getino M."/>
            <person name="Pursley I."/>
            <person name="Horton D.L."/>
            <person name="Alikhan N.F."/>
            <person name="Baker D."/>
            <person name="Gharbi K."/>
            <person name="Hall N."/>
            <person name="Watson M."/>
            <person name="Adriaenssens E.M."/>
            <person name="Foster-Nyarko E."/>
            <person name="Jarju S."/>
            <person name="Secka A."/>
            <person name="Antonio M."/>
            <person name="Oren A."/>
            <person name="Chaudhuri R.R."/>
            <person name="La Ragione R."/>
            <person name="Hildebrand F."/>
            <person name="Pallen M.J."/>
        </authorList>
    </citation>
    <scope>NUCLEOTIDE SEQUENCE</scope>
    <source>
        <strain evidence="7">6627</strain>
    </source>
</reference>
<feature type="binding site" evidence="6">
    <location>
        <position position="104"/>
    </location>
    <ligand>
        <name>a divalent metal cation</name>
        <dbReference type="ChEBI" id="CHEBI:60240"/>
        <label>1</label>
    </ligand>
</feature>
<dbReference type="InterPro" id="IPR036069">
    <property type="entry name" value="DUF34/NIF3_sf"/>
</dbReference>
<dbReference type="Pfam" id="PF01784">
    <property type="entry name" value="DUF34_NIF3"/>
    <property type="match status" value="1"/>
</dbReference>
<evidence type="ECO:0000256" key="3">
    <source>
        <dbReference type="ARBA" id="ARBA00022112"/>
    </source>
</evidence>
<dbReference type="SUPFAM" id="SSF102705">
    <property type="entry name" value="NIF3 (NGG1p interacting factor 3)-like"/>
    <property type="match status" value="1"/>
</dbReference>
<dbReference type="PIRSF" id="PIRSF037489">
    <property type="entry name" value="UCP037489_NIF3_YqfO"/>
    <property type="match status" value="1"/>
</dbReference>
<evidence type="ECO:0000256" key="1">
    <source>
        <dbReference type="ARBA" id="ARBA00006964"/>
    </source>
</evidence>
<dbReference type="PANTHER" id="PTHR13799:SF14">
    <property type="entry name" value="GTP CYCLOHYDROLASE 1 TYPE 2 HOMOLOG"/>
    <property type="match status" value="1"/>
</dbReference>
<dbReference type="NCBIfam" id="TIGR00486">
    <property type="entry name" value="YbgI_SA1388"/>
    <property type="match status" value="1"/>
</dbReference>
<comment type="subunit">
    <text evidence="2">Homohexamer.</text>
</comment>
<protein>
    <recommendedName>
        <fullName evidence="3 5">GTP cyclohydrolase 1 type 2 homolog</fullName>
    </recommendedName>
</protein>
<comment type="similarity">
    <text evidence="1 5">Belongs to the GTP cyclohydrolase I type 2/NIF3 family.</text>
</comment>
<sequence length="371" mass="42064">MVKVIDIVSKFEELAPKWIAEDGDPIGLQVGDLNQDVHKMMITLDVRPETVQEAVDNHVDFIFAHHPAMFRPVQPFDLSVPQNQMYAELIKHNITVYGAHTNLDNAIGGMNDWLAQVFDLQDTEPLLPVKEEKMYKLAVFTQSNTADTMRHALNAAGAGNLKNYYDCSFSLTGTSRFVPQDDAHSYVGDKDKMVEMVQEKIEVFFPERIKDKVIKTMYENHPQEDFIYDLYQIKGLGQKFGMGRVGNLPEEMTVKEFAEKCKQSFDIPGTRVITKDLNAKVKKIALLGGSGARFYPNAIQKNADLYLTGDISYHVGHDILASGLNAVDAGHYIESICKPNLTRIFKKWNKSEKWDIDIYTSTINTNPYQFI</sequence>
<reference evidence="7" key="2">
    <citation type="submission" date="2021-04" db="EMBL/GenBank/DDBJ databases">
        <authorList>
            <person name="Gilroy R."/>
        </authorList>
    </citation>
    <scope>NUCLEOTIDE SEQUENCE</scope>
    <source>
        <strain evidence="7">6627</strain>
    </source>
</reference>
<dbReference type="InterPro" id="IPR002678">
    <property type="entry name" value="DUF34/NIF3"/>
</dbReference>
<keyword evidence="4 5" id="KW-0479">Metal-binding</keyword>
<accession>A0A9D1UWL7</accession>
<feature type="binding site" evidence="6">
    <location>
        <position position="66"/>
    </location>
    <ligand>
        <name>a divalent metal cation</name>
        <dbReference type="ChEBI" id="CHEBI:60240"/>
        <label>1</label>
    </ligand>
</feature>
<dbReference type="GO" id="GO:0005737">
    <property type="term" value="C:cytoplasm"/>
    <property type="evidence" value="ECO:0007669"/>
    <property type="project" value="TreeGrafter"/>
</dbReference>
<dbReference type="InterPro" id="IPR017221">
    <property type="entry name" value="DUF34/NIF3_bac"/>
</dbReference>
<evidence type="ECO:0000313" key="7">
    <source>
        <dbReference type="EMBL" id="HIX01805.1"/>
    </source>
</evidence>
<evidence type="ECO:0000313" key="8">
    <source>
        <dbReference type="Proteomes" id="UP000823963"/>
    </source>
</evidence>
<evidence type="ECO:0000256" key="5">
    <source>
        <dbReference type="PIRNR" id="PIRNR037489"/>
    </source>
</evidence>
<name>A0A9D1UWL7_9LACO</name>
<dbReference type="AlphaFoldDB" id="A0A9D1UWL7"/>
<comment type="caution">
    <text evidence="7">The sequence shown here is derived from an EMBL/GenBank/DDBJ whole genome shotgun (WGS) entry which is preliminary data.</text>
</comment>
<dbReference type="EMBL" id="DXFP01000028">
    <property type="protein sequence ID" value="HIX01805.1"/>
    <property type="molecule type" value="Genomic_DNA"/>
</dbReference>
<proteinExistence type="inferred from homology"/>
<evidence type="ECO:0000256" key="6">
    <source>
        <dbReference type="PIRSR" id="PIRSR602678-1"/>
    </source>
</evidence>
<gene>
    <name evidence="7" type="ORF">H9861_03525</name>
</gene>
<organism evidence="7 8">
    <name type="scientific">Candidatus Ligilactobacillus excrementigallinarum</name>
    <dbReference type="NCBI Taxonomy" id="2838641"/>
    <lineage>
        <taxon>Bacteria</taxon>
        <taxon>Bacillati</taxon>
        <taxon>Bacillota</taxon>
        <taxon>Bacilli</taxon>
        <taxon>Lactobacillales</taxon>
        <taxon>Lactobacillaceae</taxon>
        <taxon>Ligilactobacillus</taxon>
    </lineage>
</organism>
<feature type="binding site" evidence="6">
    <location>
        <position position="334"/>
    </location>
    <ligand>
        <name>a divalent metal cation</name>
        <dbReference type="ChEBI" id="CHEBI:60240"/>
        <label>1</label>
    </ligand>
</feature>
<dbReference type="Gene3D" id="3.40.1390.30">
    <property type="entry name" value="NIF3 (NGG1p interacting factor 3)-like"/>
    <property type="match status" value="2"/>
</dbReference>
<feature type="binding site" evidence="6">
    <location>
        <position position="331"/>
    </location>
    <ligand>
        <name>a divalent metal cation</name>
        <dbReference type="ChEBI" id="CHEBI:60240"/>
        <label>1</label>
    </ligand>
</feature>